<dbReference type="Proteomes" id="UP000063229">
    <property type="component" value="Chromosome"/>
</dbReference>
<dbReference type="InterPro" id="IPR018060">
    <property type="entry name" value="HTH_AraC"/>
</dbReference>
<dbReference type="GO" id="GO:0043565">
    <property type="term" value="F:sequence-specific DNA binding"/>
    <property type="evidence" value="ECO:0007669"/>
    <property type="project" value="InterPro"/>
</dbReference>
<gene>
    <name evidence="4" type="ORF">AWM79_20800</name>
</gene>
<evidence type="ECO:0000313" key="5">
    <source>
        <dbReference type="Proteomes" id="UP000063229"/>
    </source>
</evidence>
<protein>
    <recommendedName>
        <fullName evidence="3">HTH araC/xylS-type domain-containing protein</fullName>
    </recommendedName>
</protein>
<dbReference type="PANTHER" id="PTHR47893">
    <property type="entry name" value="REGULATORY PROTEIN PCHR"/>
    <property type="match status" value="1"/>
</dbReference>
<dbReference type="AlphaFoldDB" id="A0A0X1T660"/>
<evidence type="ECO:0000256" key="1">
    <source>
        <dbReference type="ARBA" id="ARBA00023015"/>
    </source>
</evidence>
<dbReference type="InterPro" id="IPR009057">
    <property type="entry name" value="Homeodomain-like_sf"/>
</dbReference>
<dbReference type="SMART" id="SM00342">
    <property type="entry name" value="HTH_ARAC"/>
    <property type="match status" value="1"/>
</dbReference>
<evidence type="ECO:0000259" key="3">
    <source>
        <dbReference type="PROSITE" id="PS01124"/>
    </source>
</evidence>
<dbReference type="STRING" id="46677.AWM79_20800"/>
<dbReference type="Gene3D" id="1.10.10.60">
    <property type="entry name" value="Homeodomain-like"/>
    <property type="match status" value="1"/>
</dbReference>
<keyword evidence="5" id="KW-1185">Reference proteome</keyword>
<dbReference type="InterPro" id="IPR053142">
    <property type="entry name" value="PchR_regulatory_protein"/>
</dbReference>
<dbReference type="SUPFAM" id="SSF46689">
    <property type="entry name" value="Homeodomain-like"/>
    <property type="match status" value="2"/>
</dbReference>
<keyword evidence="1" id="KW-0805">Transcription regulation</keyword>
<name>A0A0X1T660_PSEAA</name>
<proteinExistence type="predicted"/>
<dbReference type="Pfam" id="PF12833">
    <property type="entry name" value="HTH_18"/>
    <property type="match status" value="1"/>
</dbReference>
<dbReference type="GO" id="GO:0003700">
    <property type="term" value="F:DNA-binding transcription factor activity"/>
    <property type="evidence" value="ECO:0007669"/>
    <property type="project" value="InterPro"/>
</dbReference>
<reference evidence="4 5" key="1">
    <citation type="submission" date="2016-01" db="EMBL/GenBank/DDBJ databases">
        <authorList>
            <person name="McClelland M."/>
            <person name="Jain A."/>
            <person name="Saraogi P."/>
            <person name="Mendelson R."/>
            <person name="Westerman R."/>
            <person name="SanMiguel P."/>
            <person name="Csonka L."/>
        </authorList>
    </citation>
    <scope>NUCLEOTIDE SEQUENCE [LARGE SCALE GENOMIC DNA]</scope>
    <source>
        <strain evidence="4 5">NCPPB 2472</strain>
    </source>
</reference>
<dbReference type="PANTHER" id="PTHR47893:SF1">
    <property type="entry name" value="REGULATORY PROTEIN PCHR"/>
    <property type="match status" value="1"/>
</dbReference>
<evidence type="ECO:0000256" key="2">
    <source>
        <dbReference type="ARBA" id="ARBA00023163"/>
    </source>
</evidence>
<dbReference type="KEGG" id="pagb:AWM79_20800"/>
<feature type="domain" description="HTH araC/xylS-type" evidence="3">
    <location>
        <begin position="200"/>
        <end position="298"/>
    </location>
</feature>
<accession>A0A0X1T660</accession>
<dbReference type="EMBL" id="CP014135">
    <property type="protein sequence ID" value="AMB87596.1"/>
    <property type="molecule type" value="Genomic_DNA"/>
</dbReference>
<organism evidence="4 5">
    <name type="scientific">Pseudomonas agarici</name>
    <dbReference type="NCBI Taxonomy" id="46677"/>
    <lineage>
        <taxon>Bacteria</taxon>
        <taxon>Pseudomonadati</taxon>
        <taxon>Pseudomonadota</taxon>
        <taxon>Gammaproteobacteria</taxon>
        <taxon>Pseudomonadales</taxon>
        <taxon>Pseudomonadaceae</taxon>
        <taxon>Pseudomonas</taxon>
    </lineage>
</organism>
<keyword evidence="2" id="KW-0804">Transcription</keyword>
<evidence type="ECO:0000313" key="4">
    <source>
        <dbReference type="EMBL" id="AMB87596.1"/>
    </source>
</evidence>
<dbReference type="PROSITE" id="PS01124">
    <property type="entry name" value="HTH_ARAC_FAMILY_2"/>
    <property type="match status" value="1"/>
</dbReference>
<sequence>MPGIVWSEVHDGVRIGLVDGFPARDVCRQVNVDRHLSLAMMIKGNGHFLMEGVPELCTYDSGYCYLSCACEPFTGMDFFPAYHDLKLAIVHFSLEWLEVFAPLMASGKGSGHWFSHPQRQAGVLRLRMTAEEQRIAGCFMADGVPDNPLQGLKAHARTMELLWGLARRLTAEGIELEPAPLSLDTPAPPRINRRERRLLLAARTYIQEHCLEPLTVPEISRMVGIGHGVLKRQFNELFGTSVYSYVLDCRLEQAGKLLRSSDLPIKEVAWRCGFSHSSHLSRLFRQRHEMSPKEYRQA</sequence>